<comment type="subcellular location">
    <subcellularLocation>
        <location evidence="1">Endomembrane system</location>
        <topology evidence="1">Multi-pass membrane protein</topology>
    </subcellularLocation>
</comment>
<evidence type="ECO:0000259" key="5">
    <source>
        <dbReference type="Pfam" id="PF06803"/>
    </source>
</evidence>
<proteinExistence type="predicted"/>
<evidence type="ECO:0000256" key="4">
    <source>
        <dbReference type="ARBA" id="ARBA00023136"/>
    </source>
</evidence>
<gene>
    <name evidence="6" type="ORF">ESB00_00115</name>
</gene>
<keyword evidence="7" id="KW-1185">Reference proteome</keyword>
<dbReference type="EMBL" id="SDHX01000001">
    <property type="protein sequence ID" value="RXK54346.1"/>
    <property type="molecule type" value="Genomic_DNA"/>
</dbReference>
<evidence type="ECO:0000256" key="3">
    <source>
        <dbReference type="ARBA" id="ARBA00022989"/>
    </source>
</evidence>
<keyword evidence="3" id="KW-1133">Transmembrane helix</keyword>
<keyword evidence="4" id="KW-0472">Membrane</keyword>
<protein>
    <submittedName>
        <fullName evidence="6">DUF1232 domain-containing protein</fullName>
    </submittedName>
</protein>
<sequence length="190" mass="21286">MKRRFDTVQRRLRAHGKSPGICNPVRLVVVRGNGFVRRTQSAARMNISLSSPLSRYLADMSRPGHEATTSQHLERGAECVQAEDLAALPRLRTAVEAKLAGIADSPRLRERVGLLLRYLEESPIDPTNVCQREAAFAVFYFLKGYDLIPDSLPDVGLLDDALLVETALRRNAHDLHAHWSARGRSWSESF</sequence>
<feature type="domain" description="DUF1232" evidence="5">
    <location>
        <begin position="134"/>
        <end position="164"/>
    </location>
</feature>
<accession>A0A4Q1C6E8</accession>
<dbReference type="AlphaFoldDB" id="A0A4Q1C6E8"/>
<dbReference type="Proteomes" id="UP000290218">
    <property type="component" value="Unassembled WGS sequence"/>
</dbReference>
<dbReference type="GO" id="GO:0012505">
    <property type="term" value="C:endomembrane system"/>
    <property type="evidence" value="ECO:0007669"/>
    <property type="project" value="UniProtKB-SubCell"/>
</dbReference>
<keyword evidence="2" id="KW-0812">Transmembrane</keyword>
<comment type="caution">
    <text evidence="6">The sequence shown here is derived from an EMBL/GenBank/DDBJ whole genome shotgun (WGS) entry which is preliminary data.</text>
</comment>
<evidence type="ECO:0000313" key="7">
    <source>
        <dbReference type="Proteomes" id="UP000290218"/>
    </source>
</evidence>
<evidence type="ECO:0000256" key="1">
    <source>
        <dbReference type="ARBA" id="ARBA00004127"/>
    </source>
</evidence>
<dbReference type="OrthoDB" id="197003at2"/>
<name>A0A4Q1C6E8_9BACT</name>
<evidence type="ECO:0000256" key="2">
    <source>
        <dbReference type="ARBA" id="ARBA00022692"/>
    </source>
</evidence>
<dbReference type="Pfam" id="PF06803">
    <property type="entry name" value="DUF1232"/>
    <property type="match status" value="1"/>
</dbReference>
<organism evidence="6 7">
    <name type="scientific">Oleiharenicola lentus</name>
    <dbReference type="NCBI Taxonomy" id="2508720"/>
    <lineage>
        <taxon>Bacteria</taxon>
        <taxon>Pseudomonadati</taxon>
        <taxon>Verrucomicrobiota</taxon>
        <taxon>Opitutia</taxon>
        <taxon>Opitutales</taxon>
        <taxon>Opitutaceae</taxon>
        <taxon>Oleiharenicola</taxon>
    </lineage>
</organism>
<dbReference type="InterPro" id="IPR010652">
    <property type="entry name" value="DUF1232"/>
</dbReference>
<evidence type="ECO:0000313" key="6">
    <source>
        <dbReference type="EMBL" id="RXK54346.1"/>
    </source>
</evidence>
<reference evidence="6 7" key="1">
    <citation type="submission" date="2019-01" db="EMBL/GenBank/DDBJ databases">
        <title>Lacunisphaera sp. strain TWA-58.</title>
        <authorList>
            <person name="Chen W.-M."/>
        </authorList>
    </citation>
    <scope>NUCLEOTIDE SEQUENCE [LARGE SCALE GENOMIC DNA]</scope>
    <source>
        <strain evidence="6 7">TWA-58</strain>
    </source>
</reference>